<dbReference type="EMBL" id="LNQE01000946">
    <property type="protein sequence ID" value="KUG22668.1"/>
    <property type="molecule type" value="Genomic_DNA"/>
</dbReference>
<proteinExistence type="predicted"/>
<dbReference type="AlphaFoldDB" id="A0A0W8FP56"/>
<organism evidence="1">
    <name type="scientific">hydrocarbon metagenome</name>
    <dbReference type="NCBI Taxonomy" id="938273"/>
    <lineage>
        <taxon>unclassified sequences</taxon>
        <taxon>metagenomes</taxon>
        <taxon>ecological metagenomes</taxon>
    </lineage>
</organism>
<protein>
    <submittedName>
        <fullName evidence="1">Interpro</fullName>
    </submittedName>
</protein>
<name>A0A0W8FP56_9ZZZZ</name>
<accession>A0A0W8FP56</accession>
<dbReference type="InterPro" id="IPR022507">
    <property type="entry name" value="Metallophosphoesterase_RPA4764"/>
</dbReference>
<dbReference type="SUPFAM" id="SSF56300">
    <property type="entry name" value="Metallo-dependent phosphatases"/>
    <property type="match status" value="1"/>
</dbReference>
<dbReference type="NCBIfam" id="TIGR03768">
    <property type="entry name" value="RPA4764"/>
    <property type="match status" value="1"/>
</dbReference>
<evidence type="ECO:0000313" key="1">
    <source>
        <dbReference type="EMBL" id="KUG22668.1"/>
    </source>
</evidence>
<comment type="caution">
    <text evidence="1">The sequence shown here is derived from an EMBL/GenBank/DDBJ whole genome shotgun (WGS) entry which is preliminary data.</text>
</comment>
<dbReference type="InterPro" id="IPR029052">
    <property type="entry name" value="Metallo-depent_PP-like"/>
</dbReference>
<dbReference type="Gene3D" id="3.60.21.10">
    <property type="match status" value="2"/>
</dbReference>
<dbReference type="PROSITE" id="PS51257">
    <property type="entry name" value="PROKAR_LIPOPROTEIN"/>
    <property type="match status" value="1"/>
</dbReference>
<reference evidence="1" key="1">
    <citation type="journal article" date="2015" name="Proc. Natl. Acad. Sci. U.S.A.">
        <title>Networks of energetic and metabolic interactions define dynamics in microbial communities.</title>
        <authorList>
            <person name="Embree M."/>
            <person name="Liu J.K."/>
            <person name="Al-Bassam M.M."/>
            <person name="Zengler K."/>
        </authorList>
    </citation>
    <scope>NUCLEOTIDE SEQUENCE</scope>
</reference>
<sequence length="591" mass="65404">MKPSYEFKKFYLVFLAGLLILSLSACSKGIVKNQSQAAGYPISSDVQTTAQRTIVPGATPSTAINLWEISKYDQYGYGNWTYGPGLAYDRRIDLMPANYGGSAVAKKTKLLNFFTISDIHITDKEAPNQLIYIQRLHPNLPVGGSIYSGIMLYTTHVLDAAIQTANALHKQNPMDFGLSLGDTCNTTQYNETRWYIDVIDGKVITPSSGAHLGAKTIEYQKPYKAAGLDKAIPWYQTLGNHDHFWMGSVPVDYSLRKDLRQSYVSDEVFATGDVLSDPRKIDSRDYYVGVLDGSTPYGDIIHAGPVGDFKNPPKVAADPDRRSLLRTEWMQEFFKTSSAPPGHGFNLTDASNGFACYSFVPKSNIPLKIIVLDNTQKEDSGSIDIHGHGFLDETRWAWLKKELADGTAAGQLMIIAAHVPIGVEITAPNSEMGWWVNPQNAVTLPDLIAELQSHPNLLMWLAGHRHLSTVKAFVSLDPAGAPEKGFWHVETPSLRDFPQQFRTFEIYLNSDYTISIMTTNVDPAVREGSPAATSRQYAIATAQIVRTWDALTKWNPTNDPTIKPMPTGSYNAELVIPLSPAMKVKMAELYP</sequence>
<gene>
    <name evidence="1" type="ORF">ASZ90_007563</name>
</gene>